<dbReference type="EMBL" id="CAJFDH010000002">
    <property type="protein sequence ID" value="CAD5211648.1"/>
    <property type="molecule type" value="Genomic_DNA"/>
</dbReference>
<dbReference type="InterPro" id="IPR000535">
    <property type="entry name" value="MSP_dom"/>
</dbReference>
<dbReference type="Proteomes" id="UP000783686">
    <property type="component" value="Unassembled WGS sequence"/>
</dbReference>
<accession>A0A811K6J0</accession>
<organism evidence="2 3">
    <name type="scientific">Bursaphelenchus okinawaensis</name>
    <dbReference type="NCBI Taxonomy" id="465554"/>
    <lineage>
        <taxon>Eukaryota</taxon>
        <taxon>Metazoa</taxon>
        <taxon>Ecdysozoa</taxon>
        <taxon>Nematoda</taxon>
        <taxon>Chromadorea</taxon>
        <taxon>Rhabditida</taxon>
        <taxon>Tylenchina</taxon>
        <taxon>Tylenchomorpha</taxon>
        <taxon>Aphelenchoidea</taxon>
        <taxon>Aphelenchoididae</taxon>
        <taxon>Bursaphelenchus</taxon>
    </lineage>
</organism>
<evidence type="ECO:0000313" key="3">
    <source>
        <dbReference type="Proteomes" id="UP000614601"/>
    </source>
</evidence>
<gene>
    <name evidence="2" type="ORF">BOKJ2_LOCUS3799</name>
</gene>
<dbReference type="PANTHER" id="PTHR22947">
    <property type="entry name" value="MAJOR SPERM PROTEIN"/>
    <property type="match status" value="1"/>
</dbReference>
<dbReference type="InterPro" id="IPR051774">
    <property type="entry name" value="Sperm-specific_class_P"/>
</dbReference>
<dbReference type="SUPFAM" id="SSF49354">
    <property type="entry name" value="PapD-like"/>
    <property type="match status" value="1"/>
</dbReference>
<keyword evidence="3" id="KW-1185">Reference proteome</keyword>
<protein>
    <recommendedName>
        <fullName evidence="1">MSP domain-containing protein</fullName>
    </recommendedName>
</protein>
<sequence length="109" mass="11303">MAALAVDPPVCKVTAAGGSSTHQLVNSGACRVAFKFRSSNNTSYRLKPVFGFVEPSSSTAFDVTRLPGPAKEDKLVIQFVEAAADATDAQALFKDGKPCATVTLPISAA</sequence>
<name>A0A811K6J0_9BILA</name>
<dbReference type="Pfam" id="PF00635">
    <property type="entry name" value="Motile_Sperm"/>
    <property type="match status" value="1"/>
</dbReference>
<dbReference type="EMBL" id="CAJFCW020000002">
    <property type="protein sequence ID" value="CAG9094004.1"/>
    <property type="molecule type" value="Genomic_DNA"/>
</dbReference>
<comment type="caution">
    <text evidence="2">The sequence shown here is derived from an EMBL/GenBank/DDBJ whole genome shotgun (WGS) entry which is preliminary data.</text>
</comment>
<proteinExistence type="predicted"/>
<dbReference type="Gene3D" id="2.60.40.10">
    <property type="entry name" value="Immunoglobulins"/>
    <property type="match status" value="1"/>
</dbReference>
<evidence type="ECO:0000313" key="2">
    <source>
        <dbReference type="EMBL" id="CAD5211648.1"/>
    </source>
</evidence>
<dbReference type="PROSITE" id="PS50202">
    <property type="entry name" value="MSP"/>
    <property type="match status" value="1"/>
</dbReference>
<dbReference type="OrthoDB" id="264603at2759"/>
<dbReference type="PANTHER" id="PTHR22947:SF7">
    <property type="entry name" value="MSP DOMAIN-CONTAINING PROTEIN-RELATED"/>
    <property type="match status" value="1"/>
</dbReference>
<feature type="domain" description="MSP" evidence="1">
    <location>
        <begin position="3"/>
        <end position="109"/>
    </location>
</feature>
<dbReference type="InterPro" id="IPR008962">
    <property type="entry name" value="PapD-like_sf"/>
</dbReference>
<dbReference type="InterPro" id="IPR013783">
    <property type="entry name" value="Ig-like_fold"/>
</dbReference>
<reference evidence="2" key="1">
    <citation type="submission" date="2020-09" db="EMBL/GenBank/DDBJ databases">
        <authorList>
            <person name="Kikuchi T."/>
        </authorList>
    </citation>
    <scope>NUCLEOTIDE SEQUENCE</scope>
    <source>
        <strain evidence="2">SH1</strain>
    </source>
</reference>
<evidence type="ECO:0000259" key="1">
    <source>
        <dbReference type="PROSITE" id="PS50202"/>
    </source>
</evidence>
<dbReference type="AlphaFoldDB" id="A0A811K6J0"/>
<dbReference type="Proteomes" id="UP000614601">
    <property type="component" value="Unassembled WGS sequence"/>
</dbReference>